<proteinExistence type="inferred from homology"/>
<comment type="caution">
    <text evidence="12">The sequence shown here is derived from an EMBL/GenBank/DDBJ whole genome shotgun (WGS) entry which is preliminary data.</text>
</comment>
<dbReference type="GO" id="GO:0030366">
    <property type="term" value="F:molybdopterin synthase activity"/>
    <property type="evidence" value="ECO:0007669"/>
    <property type="project" value="UniProtKB-EC"/>
</dbReference>
<evidence type="ECO:0000256" key="11">
    <source>
        <dbReference type="ARBA" id="ARBA00049878"/>
    </source>
</evidence>
<dbReference type="PANTHER" id="PTHR23404">
    <property type="entry name" value="MOLYBDOPTERIN SYNTHASE RELATED"/>
    <property type="match status" value="1"/>
</dbReference>
<evidence type="ECO:0000256" key="8">
    <source>
        <dbReference type="ARBA" id="ARBA00030407"/>
    </source>
</evidence>
<name>A0A437QBN0_9GAMM</name>
<dbReference type="Pfam" id="PF02391">
    <property type="entry name" value="MoaE"/>
    <property type="match status" value="1"/>
</dbReference>
<accession>A0A437QBN0</accession>
<dbReference type="InterPro" id="IPR003448">
    <property type="entry name" value="Mopterin_biosynth_MoaE"/>
</dbReference>
<dbReference type="AlphaFoldDB" id="A0A437QBN0"/>
<dbReference type="GO" id="GO:0006777">
    <property type="term" value="P:Mo-molybdopterin cofactor biosynthetic process"/>
    <property type="evidence" value="ECO:0007669"/>
    <property type="project" value="UniProtKB-KW"/>
</dbReference>
<gene>
    <name evidence="12" type="primary">moaE</name>
    <name evidence="12" type="ORF">EOE67_19695</name>
</gene>
<dbReference type="InterPro" id="IPR036563">
    <property type="entry name" value="MoaE_sf"/>
</dbReference>
<reference evidence="12 13" key="1">
    <citation type="submission" date="2019-01" db="EMBL/GenBank/DDBJ databases">
        <authorList>
            <person name="Chen W.-M."/>
        </authorList>
    </citation>
    <scope>NUCLEOTIDE SEQUENCE [LARGE SCALE GENOMIC DNA]</scope>
    <source>
        <strain evidence="12 13">KYPC3</strain>
    </source>
</reference>
<evidence type="ECO:0000313" key="12">
    <source>
        <dbReference type="EMBL" id="RVU31907.1"/>
    </source>
</evidence>
<comment type="subunit">
    <text evidence="6">Heterotetramer of 2 MoaD subunits and 2 MoaE subunits. Also stable as homodimer. The enzyme changes between these two forms during catalysis.</text>
</comment>
<evidence type="ECO:0000256" key="5">
    <source>
        <dbReference type="ARBA" id="ARBA00023150"/>
    </source>
</evidence>
<evidence type="ECO:0000256" key="9">
    <source>
        <dbReference type="ARBA" id="ARBA00030781"/>
    </source>
</evidence>
<dbReference type="RefSeq" id="WP_127701199.1">
    <property type="nucleotide sequence ID" value="NZ_SACS01000036.1"/>
</dbReference>
<evidence type="ECO:0000256" key="7">
    <source>
        <dbReference type="ARBA" id="ARBA00029745"/>
    </source>
</evidence>
<dbReference type="OrthoDB" id="9803224at2"/>
<comment type="pathway">
    <text evidence="1">Cofactor biosynthesis; molybdopterin biosynthesis.</text>
</comment>
<organism evidence="12 13">
    <name type="scientific">Rheinheimera riviphila</name>
    <dbReference type="NCBI Taxonomy" id="1834037"/>
    <lineage>
        <taxon>Bacteria</taxon>
        <taxon>Pseudomonadati</taxon>
        <taxon>Pseudomonadota</taxon>
        <taxon>Gammaproteobacteria</taxon>
        <taxon>Chromatiales</taxon>
        <taxon>Chromatiaceae</taxon>
        <taxon>Rheinheimera</taxon>
    </lineage>
</organism>
<evidence type="ECO:0000256" key="2">
    <source>
        <dbReference type="ARBA" id="ARBA00005426"/>
    </source>
</evidence>
<evidence type="ECO:0000256" key="3">
    <source>
        <dbReference type="ARBA" id="ARBA00011950"/>
    </source>
</evidence>
<evidence type="ECO:0000256" key="6">
    <source>
        <dbReference type="ARBA" id="ARBA00026066"/>
    </source>
</evidence>
<sequence length="154" mass="17082">MDKPLIKITVQTEDFSLADEYQLLANTPGCGAVLTFSGLVRDDGSTQLQSLELEHYPGMTEQALTDIALLAVARFKVKAVTLIHRIGTLTPQQQIVLVGVASSHRREAFQAGEFIMDYLKTKAPLWKKQHLATGSDWVDAKHTDAECAKRWDLS</sequence>
<dbReference type="SUPFAM" id="SSF54690">
    <property type="entry name" value="Molybdopterin synthase subunit MoaE"/>
    <property type="match status" value="1"/>
</dbReference>
<keyword evidence="13" id="KW-1185">Reference proteome</keyword>
<evidence type="ECO:0000313" key="13">
    <source>
        <dbReference type="Proteomes" id="UP000283077"/>
    </source>
</evidence>
<evidence type="ECO:0000256" key="10">
    <source>
        <dbReference type="ARBA" id="ARBA00032474"/>
    </source>
</evidence>
<dbReference type="EMBL" id="SACS01000036">
    <property type="protein sequence ID" value="RVU31907.1"/>
    <property type="molecule type" value="Genomic_DNA"/>
</dbReference>
<dbReference type="Gene3D" id="3.90.1170.40">
    <property type="entry name" value="Molybdopterin biosynthesis MoaE subunit"/>
    <property type="match status" value="1"/>
</dbReference>
<keyword evidence="5" id="KW-0501">Molybdenum cofactor biosynthesis</keyword>
<comment type="similarity">
    <text evidence="2">Belongs to the MoaE family.</text>
</comment>
<dbReference type="NCBIfam" id="NF007959">
    <property type="entry name" value="PRK10678.1"/>
    <property type="match status" value="1"/>
</dbReference>
<protein>
    <recommendedName>
        <fullName evidence="4">Molybdopterin synthase catalytic subunit</fullName>
        <ecNumber evidence="3">2.8.1.12</ecNumber>
    </recommendedName>
    <alternativeName>
        <fullName evidence="9">MPT synthase subunit 2</fullName>
    </alternativeName>
    <alternativeName>
        <fullName evidence="7">Molybdenum cofactor biosynthesis protein E</fullName>
    </alternativeName>
    <alternativeName>
        <fullName evidence="8">Molybdopterin-converting factor large subunit</fullName>
    </alternativeName>
    <alternativeName>
        <fullName evidence="10">Molybdopterin-converting factor subunit 2</fullName>
    </alternativeName>
</protein>
<dbReference type="EC" id="2.8.1.12" evidence="3"/>
<comment type="catalytic activity">
    <reaction evidence="11">
        <text>2 [molybdopterin-synthase sulfur-carrier protein]-C-terminal-Gly-aminoethanethioate + cyclic pyranopterin phosphate + H2O = molybdopterin + 2 [molybdopterin-synthase sulfur-carrier protein]-C-terminal Gly-Gly + 2 H(+)</text>
        <dbReference type="Rhea" id="RHEA:26333"/>
        <dbReference type="Rhea" id="RHEA-COMP:12202"/>
        <dbReference type="Rhea" id="RHEA-COMP:19907"/>
        <dbReference type="ChEBI" id="CHEBI:15377"/>
        <dbReference type="ChEBI" id="CHEBI:15378"/>
        <dbReference type="ChEBI" id="CHEBI:58698"/>
        <dbReference type="ChEBI" id="CHEBI:59648"/>
        <dbReference type="ChEBI" id="CHEBI:90778"/>
        <dbReference type="ChEBI" id="CHEBI:232372"/>
        <dbReference type="EC" id="2.8.1.12"/>
    </reaction>
</comment>
<dbReference type="Proteomes" id="UP000283077">
    <property type="component" value="Unassembled WGS sequence"/>
</dbReference>
<evidence type="ECO:0000256" key="1">
    <source>
        <dbReference type="ARBA" id="ARBA00005046"/>
    </source>
</evidence>
<dbReference type="CDD" id="cd00756">
    <property type="entry name" value="MoaE"/>
    <property type="match status" value="1"/>
</dbReference>
<evidence type="ECO:0000256" key="4">
    <source>
        <dbReference type="ARBA" id="ARBA00013858"/>
    </source>
</evidence>
<dbReference type="UniPathway" id="UPA00344"/>